<organism evidence="2 3">
    <name type="scientific">Phyllostomus discolor</name>
    <name type="common">pale spear-nosed bat</name>
    <dbReference type="NCBI Taxonomy" id="89673"/>
    <lineage>
        <taxon>Eukaryota</taxon>
        <taxon>Metazoa</taxon>
        <taxon>Chordata</taxon>
        <taxon>Craniata</taxon>
        <taxon>Vertebrata</taxon>
        <taxon>Euteleostomi</taxon>
        <taxon>Mammalia</taxon>
        <taxon>Eutheria</taxon>
        <taxon>Laurasiatheria</taxon>
        <taxon>Chiroptera</taxon>
        <taxon>Yangochiroptera</taxon>
        <taxon>Phyllostomidae</taxon>
        <taxon>Phyllostominae</taxon>
        <taxon>Phyllostomus</taxon>
    </lineage>
</organism>
<feature type="region of interest" description="Disordered" evidence="1">
    <location>
        <begin position="1"/>
        <end position="85"/>
    </location>
</feature>
<dbReference type="EMBL" id="JABVXQ010000005">
    <property type="protein sequence ID" value="KAF6109482.1"/>
    <property type="molecule type" value="Genomic_DNA"/>
</dbReference>
<name>A0A834A6L2_9CHIR</name>
<feature type="compositionally biased region" description="Polar residues" evidence="1">
    <location>
        <begin position="130"/>
        <end position="143"/>
    </location>
</feature>
<feature type="region of interest" description="Disordered" evidence="1">
    <location>
        <begin position="123"/>
        <end position="143"/>
    </location>
</feature>
<evidence type="ECO:0000313" key="2">
    <source>
        <dbReference type="EMBL" id="KAF6109482.1"/>
    </source>
</evidence>
<protein>
    <submittedName>
        <fullName evidence="2">Uncharacterized protein</fullName>
    </submittedName>
</protein>
<dbReference type="Proteomes" id="UP000664940">
    <property type="component" value="Unassembled WGS sequence"/>
</dbReference>
<evidence type="ECO:0000313" key="3">
    <source>
        <dbReference type="Proteomes" id="UP000664940"/>
    </source>
</evidence>
<sequence>MKRGPTCTRRGARQQEEPSELSPASLLVDPEAAPAPAREYSAEPWRALRVSAEGLIRKPSRGDKPPRGGDTVGSLQFEGKSPALAARASTAPRACAADLQWVQRARESCTDLRAGPGAVYNTDLGMPNLKPSSSKVTAGKRQN</sequence>
<comment type="caution">
    <text evidence="2">The sequence shown here is derived from an EMBL/GenBank/DDBJ whole genome shotgun (WGS) entry which is preliminary data.</text>
</comment>
<accession>A0A834A6L2</accession>
<evidence type="ECO:0000256" key="1">
    <source>
        <dbReference type="SAM" id="MobiDB-lite"/>
    </source>
</evidence>
<gene>
    <name evidence="2" type="ORF">HJG60_010757</name>
</gene>
<reference evidence="2 3" key="1">
    <citation type="journal article" date="2020" name="Nature">
        <title>Six reference-quality genomes reveal evolution of bat adaptations.</title>
        <authorList>
            <person name="Jebb D."/>
            <person name="Huang Z."/>
            <person name="Pippel M."/>
            <person name="Hughes G.M."/>
            <person name="Lavrichenko K."/>
            <person name="Devanna P."/>
            <person name="Winkler S."/>
            <person name="Jermiin L.S."/>
            <person name="Skirmuntt E.C."/>
            <person name="Katzourakis A."/>
            <person name="Burkitt-Gray L."/>
            <person name="Ray D.A."/>
            <person name="Sullivan K.A.M."/>
            <person name="Roscito J.G."/>
            <person name="Kirilenko B.M."/>
            <person name="Davalos L.M."/>
            <person name="Corthals A.P."/>
            <person name="Power M.L."/>
            <person name="Jones G."/>
            <person name="Ransome R.D."/>
            <person name="Dechmann D.K.N."/>
            <person name="Locatelli A.G."/>
            <person name="Puechmaille S.J."/>
            <person name="Fedrigo O."/>
            <person name="Jarvis E.D."/>
            <person name="Hiller M."/>
            <person name="Vernes S.C."/>
            <person name="Myers E.W."/>
            <person name="Teeling E.C."/>
        </authorList>
    </citation>
    <scope>NUCLEOTIDE SEQUENCE [LARGE SCALE GENOMIC DNA]</scope>
    <source>
        <strain evidence="2">Bat1K_MPI-CBG_1</strain>
    </source>
</reference>
<dbReference type="AlphaFoldDB" id="A0A834A6L2"/>
<proteinExistence type="predicted"/>